<feature type="domain" description="TonB-dependent receptor plug" evidence="17">
    <location>
        <begin position="51"/>
        <end position="159"/>
    </location>
</feature>
<feature type="short sequence motif" description="TonB C-terminal box" evidence="14">
    <location>
        <begin position="814"/>
        <end position="831"/>
    </location>
</feature>
<keyword evidence="3 12" id="KW-1134">Transmembrane beta strand</keyword>
<keyword evidence="18" id="KW-0675">Receptor</keyword>
<comment type="caution">
    <text evidence="18">The sequence shown here is derived from an EMBL/GenBank/DDBJ whole genome shotgun (WGS) entry which is preliminary data.</text>
</comment>
<dbReference type="InterPro" id="IPR036942">
    <property type="entry name" value="Beta-barrel_TonB_sf"/>
</dbReference>
<keyword evidence="19" id="KW-1185">Reference proteome</keyword>
<keyword evidence="7" id="KW-0408">Iron</keyword>
<dbReference type="CDD" id="cd01347">
    <property type="entry name" value="ligand_gated_channel"/>
    <property type="match status" value="1"/>
</dbReference>
<feature type="short sequence motif" description="TonB box" evidence="13">
    <location>
        <begin position="39"/>
        <end position="45"/>
    </location>
</feature>
<dbReference type="InterPro" id="IPR000531">
    <property type="entry name" value="Beta-barrel_TonB"/>
</dbReference>
<name>A0ABV8SM18_9GAMM</name>
<evidence type="ECO:0000256" key="13">
    <source>
        <dbReference type="PROSITE-ProRule" id="PRU10143"/>
    </source>
</evidence>
<evidence type="ECO:0000256" key="3">
    <source>
        <dbReference type="ARBA" id="ARBA00022452"/>
    </source>
</evidence>
<keyword evidence="9 13" id="KW-0798">TonB box</keyword>
<evidence type="ECO:0000256" key="5">
    <source>
        <dbReference type="ARBA" id="ARBA00022692"/>
    </source>
</evidence>
<keyword evidence="5 12" id="KW-0812">Transmembrane</keyword>
<feature type="domain" description="TonB-dependent receptor-like beta-barrel" evidence="16">
    <location>
        <begin position="292"/>
        <end position="785"/>
    </location>
</feature>
<dbReference type="RefSeq" id="WP_380595739.1">
    <property type="nucleotide sequence ID" value="NZ_JBHSDU010000003.1"/>
</dbReference>
<evidence type="ECO:0000256" key="7">
    <source>
        <dbReference type="ARBA" id="ARBA00023004"/>
    </source>
</evidence>
<dbReference type="PANTHER" id="PTHR32552">
    <property type="entry name" value="FERRICHROME IRON RECEPTOR-RELATED"/>
    <property type="match status" value="1"/>
</dbReference>
<reference evidence="19" key="1">
    <citation type="journal article" date="2019" name="Int. J. Syst. Evol. Microbiol.">
        <title>The Global Catalogue of Microorganisms (GCM) 10K type strain sequencing project: providing services to taxonomists for standard genome sequencing and annotation.</title>
        <authorList>
            <consortium name="The Broad Institute Genomics Platform"/>
            <consortium name="The Broad Institute Genome Sequencing Center for Infectious Disease"/>
            <person name="Wu L."/>
            <person name="Ma J."/>
        </authorList>
    </citation>
    <scope>NUCLEOTIDE SEQUENCE [LARGE SCALE GENOMIC DNA]</scope>
    <source>
        <strain evidence="19">CGMCC 1.10759</strain>
    </source>
</reference>
<dbReference type="Pfam" id="PF00593">
    <property type="entry name" value="TonB_dep_Rec_b-barrel"/>
    <property type="match status" value="1"/>
</dbReference>
<organism evidence="18 19">
    <name type="scientific">Steroidobacter flavus</name>
    <dbReference type="NCBI Taxonomy" id="1842136"/>
    <lineage>
        <taxon>Bacteria</taxon>
        <taxon>Pseudomonadati</taxon>
        <taxon>Pseudomonadota</taxon>
        <taxon>Gammaproteobacteria</taxon>
        <taxon>Steroidobacterales</taxon>
        <taxon>Steroidobacteraceae</taxon>
        <taxon>Steroidobacter</taxon>
    </lineage>
</organism>
<accession>A0ABV8SM18</accession>
<gene>
    <name evidence="18" type="ORF">ACFPN2_06070</name>
</gene>
<dbReference type="Proteomes" id="UP001595904">
    <property type="component" value="Unassembled WGS sequence"/>
</dbReference>
<evidence type="ECO:0000256" key="12">
    <source>
        <dbReference type="PROSITE-ProRule" id="PRU01360"/>
    </source>
</evidence>
<dbReference type="InterPro" id="IPR039426">
    <property type="entry name" value="TonB-dep_rcpt-like"/>
</dbReference>
<dbReference type="InterPro" id="IPR010916">
    <property type="entry name" value="TonB_box_CS"/>
</dbReference>
<dbReference type="PROSITE" id="PS01156">
    <property type="entry name" value="TONB_DEPENDENT_REC_2"/>
    <property type="match status" value="1"/>
</dbReference>
<dbReference type="InterPro" id="IPR012910">
    <property type="entry name" value="Plug_dom"/>
</dbReference>
<evidence type="ECO:0000256" key="8">
    <source>
        <dbReference type="ARBA" id="ARBA00023065"/>
    </source>
</evidence>
<dbReference type="Pfam" id="PF07715">
    <property type="entry name" value="Plug"/>
    <property type="match status" value="1"/>
</dbReference>
<keyword evidence="4" id="KW-0410">Iron transport</keyword>
<evidence type="ECO:0000259" key="16">
    <source>
        <dbReference type="Pfam" id="PF00593"/>
    </source>
</evidence>
<evidence type="ECO:0000256" key="10">
    <source>
        <dbReference type="ARBA" id="ARBA00023136"/>
    </source>
</evidence>
<evidence type="ECO:0000256" key="11">
    <source>
        <dbReference type="ARBA" id="ARBA00023237"/>
    </source>
</evidence>
<protein>
    <submittedName>
        <fullName evidence="18">TonB-dependent receptor</fullName>
    </submittedName>
</protein>
<proteinExistence type="inferred from homology"/>
<comment type="subcellular location">
    <subcellularLocation>
        <location evidence="1 12">Cell outer membrane</location>
        <topology evidence="1 12">Multi-pass membrane protein</topology>
    </subcellularLocation>
</comment>
<dbReference type="PROSITE" id="PS52016">
    <property type="entry name" value="TONB_DEPENDENT_REC_3"/>
    <property type="match status" value="1"/>
</dbReference>
<sequence length="831" mass="90417">MKDRSEQLRRAVVGALALVTLPALGQQASEPQESRTIDTIIVTAQKREQSLQDVPIVVTAVSEQLLKDTGVKDIKDLTILTPGLLVTSTSNESVTTARIRGIGTVGDNAGLESSVGVVIDGVYRPRNGVGFGDLGELERIEVLKGPQGTLFGKNTSAGVINVVTKRPSFDFGADVELTAGDYGAMEGAASVTGPFSEKVAGRLYVASRERDGFLDVVRGPGPRTEDEDVDRKFTTARGQLLFKPSDALDIRLTADYTDRDENCCAAPQAVLSPNPGVIQVLTAIGGPNSFRNPADPFDRVAYSNRSTKQEVTDKGASMEINWDLAGLGGATVTSITAYRNWETINGQDADFTTADILYRNPDGNFGNEFKQLTQEFRLAGESEKLSWLVGLFYADEDLDSRDQLIQGTQFQNYFIGLTGGAASPLVTLGVLTPGSYPANSATKDVYEQSSKNWALFTNNSIRFTEALELTLGLRYTDESKDLDSHYQNLHDGLGCTQLRANDTLRNLAIAGNAGIQTLYGIGCSVTYADPIYGNVQTKQSLDEEEWSGTAKIAYRFTDEVMSYLSYAKGYKGGGFNLYRERNGIFFLPVGTPGLGPTVDTDTHFEKETVDSYELGVKTQWAGNSLLVNGAVFYQDYTDFQLNTFTGLQFIVTSLPQVVSQGVDVDFVWFTPLEQLSFQGGVTYAETTIEDFGGPANLAFFRTERKDDTLSFAPKWSSSLSATFDQPIGNSLLLRANIGARYTSEYNTGSNLDPRKIQDAMTLVNARVGFGAADEKWMVELWALNVTDEDYYQVLFDATLQGSSTTPGASQSTLNGFLGAPRTYGVTARFKF</sequence>
<dbReference type="Gene3D" id="2.40.170.20">
    <property type="entry name" value="TonB-dependent receptor, beta-barrel domain"/>
    <property type="match status" value="1"/>
</dbReference>
<dbReference type="PANTHER" id="PTHR32552:SF81">
    <property type="entry name" value="TONB-DEPENDENT OUTER MEMBRANE RECEPTOR"/>
    <property type="match status" value="1"/>
</dbReference>
<evidence type="ECO:0000256" key="15">
    <source>
        <dbReference type="RuleBase" id="RU003357"/>
    </source>
</evidence>
<keyword evidence="6" id="KW-0732">Signal</keyword>
<keyword evidence="11 12" id="KW-0998">Cell outer membrane</keyword>
<evidence type="ECO:0000256" key="1">
    <source>
        <dbReference type="ARBA" id="ARBA00004571"/>
    </source>
</evidence>
<evidence type="ECO:0000256" key="6">
    <source>
        <dbReference type="ARBA" id="ARBA00022729"/>
    </source>
</evidence>
<evidence type="ECO:0000256" key="4">
    <source>
        <dbReference type="ARBA" id="ARBA00022496"/>
    </source>
</evidence>
<dbReference type="PROSITE" id="PS00430">
    <property type="entry name" value="TONB_DEPENDENT_REC_1"/>
    <property type="match status" value="1"/>
</dbReference>
<dbReference type="EMBL" id="JBHSDU010000003">
    <property type="protein sequence ID" value="MFC4308644.1"/>
    <property type="molecule type" value="Genomic_DNA"/>
</dbReference>
<dbReference type="InterPro" id="IPR010917">
    <property type="entry name" value="TonB_rcpt_CS"/>
</dbReference>
<evidence type="ECO:0000313" key="19">
    <source>
        <dbReference type="Proteomes" id="UP001595904"/>
    </source>
</evidence>
<evidence type="ECO:0000256" key="9">
    <source>
        <dbReference type="ARBA" id="ARBA00023077"/>
    </source>
</evidence>
<evidence type="ECO:0000313" key="18">
    <source>
        <dbReference type="EMBL" id="MFC4308644.1"/>
    </source>
</evidence>
<keyword evidence="10 12" id="KW-0472">Membrane</keyword>
<comment type="similarity">
    <text evidence="12 15">Belongs to the TonB-dependent receptor family.</text>
</comment>
<dbReference type="SUPFAM" id="SSF56935">
    <property type="entry name" value="Porins"/>
    <property type="match status" value="1"/>
</dbReference>
<evidence type="ECO:0000259" key="17">
    <source>
        <dbReference type="Pfam" id="PF07715"/>
    </source>
</evidence>
<evidence type="ECO:0000256" key="2">
    <source>
        <dbReference type="ARBA" id="ARBA00022448"/>
    </source>
</evidence>
<keyword evidence="2 12" id="KW-0813">Transport</keyword>
<evidence type="ECO:0000256" key="14">
    <source>
        <dbReference type="PROSITE-ProRule" id="PRU10144"/>
    </source>
</evidence>
<keyword evidence="8" id="KW-0406">Ion transport</keyword>